<name>A0AC58RWS7_TOBAC</name>
<reference evidence="2" key="2">
    <citation type="submission" date="2025-08" db="UniProtKB">
        <authorList>
            <consortium name="RefSeq"/>
        </authorList>
    </citation>
    <scope>IDENTIFICATION</scope>
    <source>
        <tissue evidence="2">Leaf</tissue>
    </source>
</reference>
<organism evidence="1 2">
    <name type="scientific">Nicotiana tabacum</name>
    <name type="common">Common tobacco</name>
    <dbReference type="NCBI Taxonomy" id="4097"/>
    <lineage>
        <taxon>Eukaryota</taxon>
        <taxon>Viridiplantae</taxon>
        <taxon>Streptophyta</taxon>
        <taxon>Embryophyta</taxon>
        <taxon>Tracheophyta</taxon>
        <taxon>Spermatophyta</taxon>
        <taxon>Magnoliopsida</taxon>
        <taxon>eudicotyledons</taxon>
        <taxon>Gunneridae</taxon>
        <taxon>Pentapetalae</taxon>
        <taxon>asterids</taxon>
        <taxon>lamiids</taxon>
        <taxon>Solanales</taxon>
        <taxon>Solanaceae</taxon>
        <taxon>Nicotianoideae</taxon>
        <taxon>Nicotianeae</taxon>
        <taxon>Nicotiana</taxon>
    </lineage>
</organism>
<dbReference type="Proteomes" id="UP000790787">
    <property type="component" value="Chromosome 9"/>
</dbReference>
<sequence length="207" mass="23696">MSWFAEGDRNTSFFHNHANGKRKKIQLKRIQNHDGNWIESQERMVDAAVEFFHKQFTHEADHTSSELLNNVPSMVSCDQNIELCRIPTIEEVKAAVFSLSGESASGLDGFTVISRVVHDRLEKILPSLISSNQSGFVKGRSIFENILLTQEIITNIRLRGKPANVVIKLDMAKAYDRVSWKYLMHVLRKMGFAECFINMIWNLISNN</sequence>
<proteinExistence type="predicted"/>
<dbReference type="RefSeq" id="XP_075077187.1">
    <property type="nucleotide sequence ID" value="XM_075221086.1"/>
</dbReference>
<evidence type="ECO:0000313" key="2">
    <source>
        <dbReference type="RefSeq" id="XP_075077187.1"/>
    </source>
</evidence>
<accession>A0AC58RWS7</accession>
<evidence type="ECO:0000313" key="1">
    <source>
        <dbReference type="Proteomes" id="UP000790787"/>
    </source>
</evidence>
<keyword evidence="1" id="KW-1185">Reference proteome</keyword>
<gene>
    <name evidence="2" type="primary">LOC142163931</name>
</gene>
<reference evidence="1" key="1">
    <citation type="journal article" date="2014" name="Nat. Commun.">
        <title>The tobacco genome sequence and its comparison with those of tomato and potato.</title>
        <authorList>
            <person name="Sierro N."/>
            <person name="Battey J.N."/>
            <person name="Ouadi S."/>
            <person name="Bakaher N."/>
            <person name="Bovet L."/>
            <person name="Willig A."/>
            <person name="Goepfert S."/>
            <person name="Peitsch M.C."/>
            <person name="Ivanov N.V."/>
        </authorList>
    </citation>
    <scope>NUCLEOTIDE SEQUENCE [LARGE SCALE GENOMIC DNA]</scope>
</reference>
<protein>
    <submittedName>
        <fullName evidence="2">Uncharacterized protein LOC142163931</fullName>
    </submittedName>
</protein>